<accession>A0A942U7E7</accession>
<sequence>MIFNIIFFTIEIRKREANLEAAIHQEQVEKLYEEIKDRQIALYRYM</sequence>
<evidence type="ECO:0000313" key="1">
    <source>
        <dbReference type="EMBL" id="MBS4214028.1"/>
    </source>
</evidence>
<dbReference type="InterPro" id="IPR012655">
    <property type="entry name" value="YrzI"/>
</dbReference>
<evidence type="ECO:0000313" key="2">
    <source>
        <dbReference type="Proteomes" id="UP000679749"/>
    </source>
</evidence>
<dbReference type="Proteomes" id="UP000679749">
    <property type="component" value="Unassembled WGS sequence"/>
</dbReference>
<name>A0A942U7E7_9BACI</name>
<proteinExistence type="predicted"/>
<gene>
    <name evidence="1" type="ORF">KHA99_16340</name>
</gene>
<reference evidence="1" key="1">
    <citation type="submission" date="2021-05" db="EMBL/GenBank/DDBJ databases">
        <title>Novel Bacillus species.</title>
        <authorList>
            <person name="Liu G."/>
        </authorList>
    </citation>
    <scope>NUCLEOTIDE SEQUENCE</scope>
    <source>
        <strain evidence="1">FJAT-49825</strain>
    </source>
</reference>
<dbReference type="AlphaFoldDB" id="A0A942U7E7"/>
<dbReference type="Pfam" id="PF09501">
    <property type="entry name" value="Bac_small_YrzI"/>
    <property type="match status" value="1"/>
</dbReference>
<dbReference type="RefSeq" id="WP_213118531.1">
    <property type="nucleotide sequence ID" value="NZ_JAGYPF010000003.1"/>
</dbReference>
<keyword evidence="2" id="KW-1185">Reference proteome</keyword>
<organism evidence="1 2">
    <name type="scientific">Neobacillus rhizophilus</name>
    <dbReference type="NCBI Taxonomy" id="2833579"/>
    <lineage>
        <taxon>Bacteria</taxon>
        <taxon>Bacillati</taxon>
        <taxon>Bacillota</taxon>
        <taxon>Bacilli</taxon>
        <taxon>Bacillales</taxon>
        <taxon>Bacillaceae</taxon>
        <taxon>Neobacillus</taxon>
    </lineage>
</organism>
<comment type="caution">
    <text evidence="1">The sequence shown here is derived from an EMBL/GenBank/DDBJ whole genome shotgun (WGS) entry which is preliminary data.</text>
</comment>
<dbReference type="EMBL" id="JAGYPF010000003">
    <property type="protein sequence ID" value="MBS4214028.1"/>
    <property type="molecule type" value="Genomic_DNA"/>
</dbReference>
<protein>
    <submittedName>
        <fullName evidence="1">YrzI family small protein</fullName>
    </submittedName>
</protein>